<organism evidence="2 3">
    <name type="scientific">Legionella wadsworthii</name>
    <dbReference type="NCBI Taxonomy" id="28088"/>
    <lineage>
        <taxon>Bacteria</taxon>
        <taxon>Pseudomonadati</taxon>
        <taxon>Pseudomonadota</taxon>
        <taxon>Gammaproteobacteria</taxon>
        <taxon>Legionellales</taxon>
        <taxon>Legionellaceae</taxon>
        <taxon>Legionella</taxon>
    </lineage>
</organism>
<evidence type="ECO:0000313" key="3">
    <source>
        <dbReference type="Proteomes" id="UP000255297"/>
    </source>
</evidence>
<feature type="compositionally biased region" description="Basic and acidic residues" evidence="1">
    <location>
        <begin position="452"/>
        <end position="473"/>
    </location>
</feature>
<protein>
    <submittedName>
        <fullName evidence="2">Coiled coil domain protein</fullName>
    </submittedName>
</protein>
<evidence type="ECO:0000313" key="2">
    <source>
        <dbReference type="EMBL" id="STY28915.1"/>
    </source>
</evidence>
<reference evidence="2 3" key="1">
    <citation type="submission" date="2018-06" db="EMBL/GenBank/DDBJ databases">
        <authorList>
            <consortium name="Pathogen Informatics"/>
            <person name="Doyle S."/>
        </authorList>
    </citation>
    <scope>NUCLEOTIDE SEQUENCE [LARGE SCALE GENOMIC DNA]</scope>
    <source>
        <strain evidence="2 3">NCTC11532</strain>
    </source>
</reference>
<dbReference type="Proteomes" id="UP000255297">
    <property type="component" value="Unassembled WGS sequence"/>
</dbReference>
<evidence type="ECO:0000256" key="1">
    <source>
        <dbReference type="SAM" id="MobiDB-lite"/>
    </source>
</evidence>
<accession>A0A378LPK9</accession>
<dbReference type="EMBL" id="UGPB01000001">
    <property type="protein sequence ID" value="STY28915.1"/>
    <property type="molecule type" value="Genomic_DNA"/>
</dbReference>
<keyword evidence="3" id="KW-1185">Reference proteome</keyword>
<gene>
    <name evidence="2" type="ORF">NCTC11532_01092</name>
</gene>
<feature type="compositionally biased region" description="Basic and acidic residues" evidence="1">
    <location>
        <begin position="429"/>
        <end position="441"/>
    </location>
</feature>
<dbReference type="STRING" id="1122170.GCA_000701265_01927"/>
<feature type="region of interest" description="Disordered" evidence="1">
    <location>
        <begin position="427"/>
        <end position="496"/>
    </location>
</feature>
<feature type="compositionally biased region" description="Basic and acidic residues" evidence="1">
    <location>
        <begin position="481"/>
        <end position="490"/>
    </location>
</feature>
<proteinExistence type="predicted"/>
<name>A0A378LPK9_9GAMM</name>
<dbReference type="OrthoDB" id="5651348at2"/>
<sequence length="496" mass="56483">MVTRRQALFNLLNSNEYVKRFTPEAIEKIYQEYRDQIGLNKEAISKFSPKGLEAQVEDRIKDHKGFKTPFGSEKENTLEKLLKGTEPEKQQIREAFQAILAPKDYFSSALKIYKNSMDYFQEQLKQIPEDRNITVKSLLEKLYVIEQNGRDALKAQQKEEMAELKDKAPDLAKDIGKLMGVDETDTAELKKIEDQLIKDLETSHEEQLAKFNTAAKENKQIIADAYAKEGKEVAFSKFIEKMAMDLDAAKRQEMLREIGRARREKLDRLGGTPPQRNTSVNVDVQNNTISSLDPNDLNFIISLSGKKINHDKATGMWSVNMSPRILSPFYYLSRHQNPKVDMLTMAQAVKASGFDSITLTINFDDPKTKKERARQAYEAALESGFDPDPLPGQEGEKALKGIVLKDGSGNEIDPKTLFTPAELQSLHSKAKETRDKIKKYEQPQGLDDLENDKDRQIEIKKALNEGRKSRTGPDIEVPDLDQEKRDEAEIQRVLNS</sequence>
<dbReference type="AlphaFoldDB" id="A0A378LPK9"/>